<organism evidence="2 3">
    <name type="scientific">Epilithonimonas hominis</name>
    <dbReference type="NCBI Taxonomy" id="420404"/>
    <lineage>
        <taxon>Bacteria</taxon>
        <taxon>Pseudomonadati</taxon>
        <taxon>Bacteroidota</taxon>
        <taxon>Flavobacteriia</taxon>
        <taxon>Flavobacteriales</taxon>
        <taxon>Weeksellaceae</taxon>
        <taxon>Chryseobacterium group</taxon>
        <taxon>Epilithonimonas</taxon>
    </lineage>
</organism>
<protein>
    <recommendedName>
        <fullName evidence="4">Transmembrane protein</fullName>
    </recommendedName>
</protein>
<accession>A0A3N0XC00</accession>
<dbReference type="AlphaFoldDB" id="A0A3N0XC00"/>
<keyword evidence="1" id="KW-0812">Transmembrane</keyword>
<comment type="caution">
    <text evidence="2">The sequence shown here is derived from an EMBL/GenBank/DDBJ whole genome shotgun (WGS) entry which is preliminary data.</text>
</comment>
<name>A0A3N0XC00_9FLAO</name>
<evidence type="ECO:0008006" key="4">
    <source>
        <dbReference type="Google" id="ProtNLM"/>
    </source>
</evidence>
<sequence>MVFAILYCFYKTEIIPSVFYSNSISQLIFTYSYFHYQYSSLCFTLIHLFYLKKKYLKKIKKILNYNQLSQVITYQKTT</sequence>
<reference evidence="3" key="1">
    <citation type="submission" date="2018-11" db="EMBL/GenBank/DDBJ databases">
        <title>Proposal to divide the Flavobacteriaceae and reorganize its genera based on Amino Acid Identity values calculated from whole genome sequences.</title>
        <authorList>
            <person name="Nicholson A.C."/>
            <person name="Gulvik C.A."/>
            <person name="Whitney A.M."/>
            <person name="Humrighouse B.W."/>
            <person name="Bell M."/>
            <person name="Holmes B."/>
            <person name="Steigerwalt A."/>
            <person name="Villarma A."/>
            <person name="Sheth M."/>
            <person name="Batra D."/>
            <person name="Pryor J."/>
            <person name="Bernardet J.-F."/>
            <person name="Hugo C."/>
            <person name="Kampfer P."/>
            <person name="Newman J."/>
            <person name="Mcquiston J.R."/>
        </authorList>
    </citation>
    <scope>NUCLEOTIDE SEQUENCE [LARGE SCALE GENOMIC DNA]</scope>
    <source>
        <strain evidence="3">DSM 22165</strain>
    </source>
</reference>
<evidence type="ECO:0000256" key="1">
    <source>
        <dbReference type="SAM" id="Phobius"/>
    </source>
</evidence>
<keyword evidence="1" id="KW-0472">Membrane</keyword>
<dbReference type="Proteomes" id="UP000267623">
    <property type="component" value="Unassembled WGS sequence"/>
</dbReference>
<feature type="transmembrane region" description="Helical" evidence="1">
    <location>
        <begin position="33"/>
        <end position="51"/>
    </location>
</feature>
<evidence type="ECO:0000313" key="2">
    <source>
        <dbReference type="EMBL" id="ROI14922.1"/>
    </source>
</evidence>
<reference evidence="3" key="2">
    <citation type="submission" date="2018-11" db="EMBL/GenBank/DDBJ databases">
        <title>Proposal to divide the Flavobacteriaceae and reorganize its genera based on Amino Acid Identity values calculated from whole genome sequences.</title>
        <authorList>
            <person name="Nicholson A.C."/>
            <person name="Gulvik C.A."/>
            <person name="Whitney A.M."/>
            <person name="Humrighouse B.W."/>
            <person name="Bell M."/>
            <person name="Holmes B."/>
            <person name="Steigerwalt A."/>
            <person name="Villarma A."/>
            <person name="Sheth M."/>
            <person name="Batra D."/>
            <person name="Pryor J."/>
            <person name="Bernardet J.-F."/>
            <person name="Hugo C."/>
            <person name="Kampfer P."/>
            <person name="Newman J."/>
            <person name="Mcquiston J."/>
        </authorList>
    </citation>
    <scope>NUCLEOTIDE SEQUENCE [LARGE SCALE GENOMIC DNA]</scope>
    <source>
        <strain evidence="3">DSM 22165</strain>
    </source>
</reference>
<keyword evidence="1" id="KW-1133">Transmembrane helix</keyword>
<dbReference type="EMBL" id="RJTU01000008">
    <property type="protein sequence ID" value="ROI14922.1"/>
    <property type="molecule type" value="Genomic_DNA"/>
</dbReference>
<gene>
    <name evidence="2" type="ORF">EGH73_00540</name>
</gene>
<proteinExistence type="predicted"/>
<evidence type="ECO:0000313" key="3">
    <source>
        <dbReference type="Proteomes" id="UP000267623"/>
    </source>
</evidence>